<evidence type="ECO:0000256" key="10">
    <source>
        <dbReference type="ARBA" id="ARBA00023224"/>
    </source>
</evidence>
<dbReference type="GO" id="GO:0004984">
    <property type="term" value="F:olfactory receptor activity"/>
    <property type="evidence" value="ECO:0007669"/>
    <property type="project" value="InterPro"/>
</dbReference>
<dbReference type="SUPFAM" id="SSF81321">
    <property type="entry name" value="Family A G protein-coupled receptor-like"/>
    <property type="match status" value="1"/>
</dbReference>
<dbReference type="InterPro" id="IPR017452">
    <property type="entry name" value="GPCR_Rhodpsn_7TM"/>
</dbReference>
<evidence type="ECO:0000256" key="9">
    <source>
        <dbReference type="ARBA" id="ARBA00023170"/>
    </source>
</evidence>
<dbReference type="PROSITE" id="PS00237">
    <property type="entry name" value="G_PROTEIN_RECEP_F1_1"/>
    <property type="match status" value="1"/>
</dbReference>
<evidence type="ECO:0000259" key="13">
    <source>
        <dbReference type="PROSITE" id="PS50262"/>
    </source>
</evidence>
<keyword evidence="4 11" id="KW-0812">Transmembrane</keyword>
<evidence type="ECO:0000256" key="3">
    <source>
        <dbReference type="ARBA" id="ARBA00022606"/>
    </source>
</evidence>
<keyword evidence="14" id="KW-1185">Reference proteome</keyword>
<keyword evidence="9 11" id="KW-0675">Receptor</keyword>
<keyword evidence="5" id="KW-0552">Olfaction</keyword>
<organism evidence="14 15">
    <name type="scientific">Eublepharis macularius</name>
    <name type="common">Leopard gecko</name>
    <name type="synonym">Cyrtodactylus macularius</name>
    <dbReference type="NCBI Taxonomy" id="481883"/>
    <lineage>
        <taxon>Eukaryota</taxon>
        <taxon>Metazoa</taxon>
        <taxon>Chordata</taxon>
        <taxon>Craniata</taxon>
        <taxon>Vertebrata</taxon>
        <taxon>Euteleostomi</taxon>
        <taxon>Lepidosauria</taxon>
        <taxon>Squamata</taxon>
        <taxon>Bifurcata</taxon>
        <taxon>Gekkota</taxon>
        <taxon>Eublepharidae</taxon>
        <taxon>Eublepharinae</taxon>
        <taxon>Eublepharis</taxon>
    </lineage>
</organism>
<keyword evidence="8 12" id="KW-0472">Membrane</keyword>
<evidence type="ECO:0000313" key="15">
    <source>
        <dbReference type="RefSeq" id="XP_054849708.1"/>
    </source>
</evidence>
<evidence type="ECO:0000256" key="6">
    <source>
        <dbReference type="ARBA" id="ARBA00022989"/>
    </source>
</evidence>
<dbReference type="InterPro" id="IPR000725">
    <property type="entry name" value="Olfact_rcpt"/>
</dbReference>
<evidence type="ECO:0000313" key="14">
    <source>
        <dbReference type="Proteomes" id="UP001190640"/>
    </source>
</evidence>
<dbReference type="Pfam" id="PF13853">
    <property type="entry name" value="7tm_4"/>
    <property type="match status" value="1"/>
</dbReference>
<dbReference type="InterPro" id="IPR036514">
    <property type="entry name" value="SGNH_hydro_sf"/>
</dbReference>
<dbReference type="InterPro" id="IPR000276">
    <property type="entry name" value="GPCR_Rhodpsn"/>
</dbReference>
<dbReference type="PANTHER" id="PTHR26452">
    <property type="entry name" value="OLFACTORY RECEPTOR"/>
    <property type="match status" value="1"/>
</dbReference>
<proteinExistence type="inferred from homology"/>
<dbReference type="PRINTS" id="PR00245">
    <property type="entry name" value="OLFACTORYR"/>
</dbReference>
<dbReference type="Proteomes" id="UP001190640">
    <property type="component" value="Chromosome 12"/>
</dbReference>
<dbReference type="Gene3D" id="1.20.1070.10">
    <property type="entry name" value="Rhodopsin 7-helix transmembrane proteins"/>
    <property type="match status" value="1"/>
</dbReference>
<evidence type="ECO:0000256" key="1">
    <source>
        <dbReference type="ARBA" id="ARBA00004651"/>
    </source>
</evidence>
<dbReference type="SUPFAM" id="SSF52266">
    <property type="entry name" value="SGNH hydrolase"/>
    <property type="match status" value="1"/>
</dbReference>
<accession>A0AA97LBL2</accession>
<dbReference type="InterPro" id="IPR050516">
    <property type="entry name" value="Olfactory_GPCR"/>
</dbReference>
<feature type="transmembrane region" description="Helical" evidence="12">
    <location>
        <begin position="375"/>
        <end position="402"/>
    </location>
</feature>
<evidence type="ECO:0000256" key="8">
    <source>
        <dbReference type="ARBA" id="ARBA00023136"/>
    </source>
</evidence>
<feature type="transmembrane region" description="Helical" evidence="12">
    <location>
        <begin position="434"/>
        <end position="460"/>
    </location>
</feature>
<comment type="subcellular location">
    <subcellularLocation>
        <location evidence="1">Cell membrane</location>
        <topology evidence="1">Multi-pass membrane protein</topology>
    </subcellularLocation>
</comment>
<dbReference type="KEGG" id="emc:129339128"/>
<gene>
    <name evidence="15" type="primary">LOC129339128</name>
</gene>
<feature type="domain" description="G-protein coupled receptors family 1 profile" evidence="13">
    <location>
        <begin position="275"/>
        <end position="524"/>
    </location>
</feature>
<feature type="transmembrane region" description="Helical" evidence="12">
    <location>
        <begin position="259"/>
        <end position="285"/>
    </location>
</feature>
<keyword evidence="6 12" id="KW-1133">Transmembrane helix</keyword>
<feature type="transmembrane region" description="Helical" evidence="12">
    <location>
        <begin position="472"/>
        <end position="495"/>
    </location>
</feature>
<evidence type="ECO:0000256" key="11">
    <source>
        <dbReference type="RuleBase" id="RU000688"/>
    </source>
</evidence>
<dbReference type="GO" id="GO:0004930">
    <property type="term" value="F:G protein-coupled receptor activity"/>
    <property type="evidence" value="ECO:0007669"/>
    <property type="project" value="UniProtKB-KW"/>
</dbReference>
<keyword evidence="10 11" id="KW-0807">Transducer</keyword>
<dbReference type="Gene3D" id="3.40.50.1110">
    <property type="entry name" value="SGNH hydrolase"/>
    <property type="match status" value="1"/>
</dbReference>
<dbReference type="CDD" id="cd15911">
    <property type="entry name" value="7tmA_OR11A-like"/>
    <property type="match status" value="1"/>
</dbReference>
<evidence type="ECO:0000256" key="7">
    <source>
        <dbReference type="ARBA" id="ARBA00023040"/>
    </source>
</evidence>
<keyword evidence="2" id="KW-1003">Cell membrane</keyword>
<evidence type="ECO:0000256" key="12">
    <source>
        <dbReference type="SAM" id="Phobius"/>
    </source>
</evidence>
<evidence type="ECO:0000256" key="4">
    <source>
        <dbReference type="ARBA" id="ARBA00022692"/>
    </source>
</evidence>
<evidence type="ECO:0000256" key="2">
    <source>
        <dbReference type="ARBA" id="ARBA00022475"/>
    </source>
</evidence>
<protein>
    <submittedName>
        <fullName evidence="15">Olfactory receptor 1020-like</fullName>
    </submittedName>
</protein>
<reference evidence="15" key="1">
    <citation type="submission" date="2025-08" db="UniProtKB">
        <authorList>
            <consortium name="RefSeq"/>
        </authorList>
    </citation>
    <scope>IDENTIFICATION</scope>
    <source>
        <tissue evidence="15">Blood</tissue>
    </source>
</reference>
<keyword evidence="3" id="KW-0716">Sensory transduction</keyword>
<dbReference type="RefSeq" id="XP_054849708.1">
    <property type="nucleotide sequence ID" value="XM_054993733.1"/>
</dbReference>
<keyword evidence="7 11" id="KW-0297">G-protein coupled receptor</keyword>
<sequence length="548" mass="62477">MLTGSWVPASGLRIPLLPHWRSHGGGRPWAPLSRYPAARPLAVRGLSHLHPPGSGSCSLSLFMLHVSGQRRIVWICSHSIVHWAGKYAASSGWGRHLGLDDRLEIRWIGSRGMLWESLAPTLIRQARREGPPDAVIIQLGENDLGRREAPELKRAMCSDLDYLRGLFPRTFFLWSDLLQRRYWRFARHPEKVDGIRQRVARAMGHYISAAGGLLIQHSDISFRMEPLFRPDGHRQNKMNQTIITNFILLGFSDHPKLQVLLFVSFLTIYLLTVAGNIIIIVLVVADIHLHTPMYLFLGNLSCLEICYTSTILPRLLFSLLTGDRTISVHGCIMQYFFFGSLASTECYLLAMMSYDRYLAICRPLRYTYLMNSRICFWLLAISWMSGLLNISIITSFLFQLLFCGPSQIEHFFCDIEPLFKLSCSSTHLVELVNFIFASIDTIPPFLLTLISYICIIINILQMKSTASRKKAFSTCSSYLIVVTLFYGSLICVYLLPETNTMKVLHKTFSLFFTVFTPMLNPLIYSLRNREIKAALYRMATKIVTVAYP</sequence>
<dbReference type="GeneID" id="129339128"/>
<feature type="transmembrane region" description="Helical" evidence="12">
    <location>
        <begin position="332"/>
        <end position="354"/>
    </location>
</feature>
<evidence type="ECO:0000256" key="5">
    <source>
        <dbReference type="ARBA" id="ARBA00022725"/>
    </source>
</evidence>
<name>A0AA97LBL2_EUBMA</name>
<dbReference type="PROSITE" id="PS50262">
    <property type="entry name" value="G_PROTEIN_RECEP_F1_2"/>
    <property type="match status" value="1"/>
</dbReference>
<comment type="similarity">
    <text evidence="11">Belongs to the G-protein coupled receptor 1 family.</text>
</comment>
<dbReference type="AlphaFoldDB" id="A0AA97LBL2"/>
<feature type="transmembrane region" description="Helical" evidence="12">
    <location>
        <begin position="507"/>
        <end position="526"/>
    </location>
</feature>
<dbReference type="GO" id="GO:0005886">
    <property type="term" value="C:plasma membrane"/>
    <property type="evidence" value="ECO:0007669"/>
    <property type="project" value="UniProtKB-SubCell"/>
</dbReference>
<feature type="transmembrane region" description="Helical" evidence="12">
    <location>
        <begin position="292"/>
        <end position="312"/>
    </location>
</feature>
<dbReference type="PRINTS" id="PR00237">
    <property type="entry name" value="GPCRRHODOPSN"/>
</dbReference>
<dbReference type="FunFam" id="1.20.1070.10:FF:000001">
    <property type="entry name" value="Olfactory receptor"/>
    <property type="match status" value="1"/>
</dbReference>